<feature type="region of interest" description="Disordered" evidence="1">
    <location>
        <begin position="217"/>
        <end position="236"/>
    </location>
</feature>
<evidence type="ECO:0000313" key="3">
    <source>
        <dbReference type="Proteomes" id="UP000590412"/>
    </source>
</evidence>
<comment type="caution">
    <text evidence="2">The sequence shown here is derived from an EMBL/GenBank/DDBJ whole genome shotgun (WGS) entry which is preliminary data.</text>
</comment>
<gene>
    <name evidence="2" type="ORF">FOB60_002453</name>
</gene>
<dbReference type="EMBL" id="JABWAB010000003">
    <property type="protein sequence ID" value="KAF6057898.1"/>
    <property type="molecule type" value="Genomic_DNA"/>
</dbReference>
<sequence>MTTRGQKTTASSTDYSSDPELFFSSLHGKSQQTLETDRSTQLKIQEESATLIQHAVRLELESITLKESIEAATEYLKESPQEKIQELSRSMNAVKRDIAFVKTKTNSNHNLLQQGLEKVAVNSELTELLQRSTTNQEKLCHIVDGKLQSLELSVASVMCQTETIQNQQTQQNETISEISKRFDTLDRDIKDIKQFLSLLMPRLMILEKLFVPSPQQAITSSANSAPQPKSKRRKLE</sequence>
<evidence type="ECO:0000256" key="1">
    <source>
        <dbReference type="SAM" id="MobiDB-lite"/>
    </source>
</evidence>
<protein>
    <submittedName>
        <fullName evidence="2">Uncharacterized protein</fullName>
    </submittedName>
</protein>
<organism evidence="2 3">
    <name type="scientific">Candida parapsilosis</name>
    <name type="common">Yeast</name>
    <dbReference type="NCBI Taxonomy" id="5480"/>
    <lineage>
        <taxon>Eukaryota</taxon>
        <taxon>Fungi</taxon>
        <taxon>Dikarya</taxon>
        <taxon>Ascomycota</taxon>
        <taxon>Saccharomycotina</taxon>
        <taxon>Pichiomycetes</taxon>
        <taxon>Debaryomycetaceae</taxon>
        <taxon>Candida/Lodderomyces clade</taxon>
        <taxon>Candida</taxon>
    </lineage>
</organism>
<feature type="compositionally biased region" description="Polar residues" evidence="1">
    <location>
        <begin position="217"/>
        <end position="227"/>
    </location>
</feature>
<feature type="compositionally biased region" description="Polar residues" evidence="1">
    <location>
        <begin position="1"/>
        <end position="16"/>
    </location>
</feature>
<dbReference type="AlphaFoldDB" id="A0A8X7TDQ7"/>
<dbReference type="OrthoDB" id="4020944at2759"/>
<accession>A0A8X7TDQ7</accession>
<reference evidence="2" key="1">
    <citation type="submission" date="2020-03" db="EMBL/GenBank/DDBJ databases">
        <title>FDA dAtabase for Regulatory Grade micrObial Sequences (FDA-ARGOS): Supporting development and validation of Infectious Disease Dx tests.</title>
        <authorList>
            <person name="Campos J."/>
            <person name="Goldberg B."/>
            <person name="Tallon L."/>
            <person name="Sadzewicz L."/>
            <person name="Vavikolanu K."/>
            <person name="Mehta A."/>
            <person name="Aluvathingal J."/>
            <person name="Nadendla S."/>
            <person name="Nandy P."/>
            <person name="Geyer C."/>
            <person name="Yan Y."/>
            <person name="Sichtig H."/>
        </authorList>
    </citation>
    <scope>NUCLEOTIDE SEQUENCE [LARGE SCALE GENOMIC DNA]</scope>
    <source>
        <strain evidence="2">FDAARGOS_652</strain>
    </source>
</reference>
<proteinExistence type="predicted"/>
<feature type="region of interest" description="Disordered" evidence="1">
    <location>
        <begin position="1"/>
        <end position="22"/>
    </location>
</feature>
<dbReference type="Proteomes" id="UP000590412">
    <property type="component" value="Unassembled WGS sequence"/>
</dbReference>
<name>A0A8X7TDQ7_CANPA</name>
<evidence type="ECO:0000313" key="2">
    <source>
        <dbReference type="EMBL" id="KAF6057898.1"/>
    </source>
</evidence>